<accession>A0AAD6ZIV0</accession>
<comment type="caution">
    <text evidence="1">The sequence shown here is derived from an EMBL/GenBank/DDBJ whole genome shotgun (WGS) entry which is preliminary data.</text>
</comment>
<reference evidence="1" key="1">
    <citation type="submission" date="2023-03" db="EMBL/GenBank/DDBJ databases">
        <title>Massive genome expansion in bonnet fungi (Mycena s.s.) driven by repeated elements and novel gene families across ecological guilds.</title>
        <authorList>
            <consortium name="Lawrence Berkeley National Laboratory"/>
            <person name="Harder C.B."/>
            <person name="Miyauchi S."/>
            <person name="Viragh M."/>
            <person name="Kuo A."/>
            <person name="Thoen E."/>
            <person name="Andreopoulos B."/>
            <person name="Lu D."/>
            <person name="Skrede I."/>
            <person name="Drula E."/>
            <person name="Henrissat B."/>
            <person name="Morin E."/>
            <person name="Kohler A."/>
            <person name="Barry K."/>
            <person name="LaButti K."/>
            <person name="Morin E."/>
            <person name="Salamov A."/>
            <person name="Lipzen A."/>
            <person name="Mereny Z."/>
            <person name="Hegedus B."/>
            <person name="Baldrian P."/>
            <person name="Stursova M."/>
            <person name="Weitz H."/>
            <person name="Taylor A."/>
            <person name="Grigoriev I.V."/>
            <person name="Nagy L.G."/>
            <person name="Martin F."/>
            <person name="Kauserud H."/>
        </authorList>
    </citation>
    <scope>NUCLEOTIDE SEQUENCE</scope>
    <source>
        <strain evidence="1">CBHHK002</strain>
    </source>
</reference>
<evidence type="ECO:0000313" key="1">
    <source>
        <dbReference type="EMBL" id="KAJ7323820.1"/>
    </source>
</evidence>
<gene>
    <name evidence="1" type="ORF">DFH08DRAFT_817298</name>
</gene>
<name>A0AAD6ZIV0_9AGAR</name>
<keyword evidence="2" id="KW-1185">Reference proteome</keyword>
<sequence>MSKSQGLQHRLECMHEWEIVGDGARAGGGSGERSGYALLFSFVLYSLDFGDSGVAEGRILWSARQERSKEQGARIWTACGGAQTRRSLGRRRFLKELFRLPCGGSASVTISRFFIRRSVSSTFIGIPRSSIKLGGESAVDLYTLGADEWYTLASDGGVTGSLGRFWTFEFWAAGGNAMHWFSRLHLSTAFCSSEVELTDVMGVHIRGDSIAEKFSEFLGSCHTHTEVLFRRWCRVMEKDPTDRSVLLMRSKYIDAPKYTGDSEICGPQNGQKWSKTAETSQNAPKCTKVAILRATYLAIPLRDGREHPELQSDNLGLCPKKLLLKWKQLIFRFIPYSAPNDGASIYFDLISSTERRGFRTNPAAKQDLGVSATTAEKFRKLLSDGIAADVNTHHIR</sequence>
<organism evidence="1 2">
    <name type="scientific">Mycena albidolilacea</name>
    <dbReference type="NCBI Taxonomy" id="1033008"/>
    <lineage>
        <taxon>Eukaryota</taxon>
        <taxon>Fungi</taxon>
        <taxon>Dikarya</taxon>
        <taxon>Basidiomycota</taxon>
        <taxon>Agaricomycotina</taxon>
        <taxon>Agaricomycetes</taxon>
        <taxon>Agaricomycetidae</taxon>
        <taxon>Agaricales</taxon>
        <taxon>Marasmiineae</taxon>
        <taxon>Mycenaceae</taxon>
        <taxon>Mycena</taxon>
    </lineage>
</organism>
<dbReference type="AlphaFoldDB" id="A0AAD6ZIV0"/>
<protein>
    <submittedName>
        <fullName evidence="1">Uncharacterized protein</fullName>
    </submittedName>
</protein>
<dbReference type="Proteomes" id="UP001218218">
    <property type="component" value="Unassembled WGS sequence"/>
</dbReference>
<proteinExistence type="predicted"/>
<evidence type="ECO:0000313" key="2">
    <source>
        <dbReference type="Proteomes" id="UP001218218"/>
    </source>
</evidence>
<dbReference type="EMBL" id="JARIHO010000045">
    <property type="protein sequence ID" value="KAJ7323820.1"/>
    <property type="molecule type" value="Genomic_DNA"/>
</dbReference>